<dbReference type="PANTHER" id="PTHR45661:SF3">
    <property type="entry name" value="IG-LIKE DOMAIN-CONTAINING PROTEIN"/>
    <property type="match status" value="1"/>
</dbReference>
<dbReference type="Gene3D" id="3.80.10.10">
    <property type="entry name" value="Ribonuclease Inhibitor"/>
    <property type="match status" value="2"/>
</dbReference>
<dbReference type="InterPro" id="IPR026906">
    <property type="entry name" value="LRR_5"/>
</dbReference>
<proteinExistence type="predicted"/>
<dbReference type="SUPFAM" id="SSF52058">
    <property type="entry name" value="L domain-like"/>
    <property type="match status" value="1"/>
</dbReference>
<accession>A0A2K0XDF0</accession>
<name>A0A2K0XDF0_9BACT</name>
<evidence type="ECO:0000313" key="1">
    <source>
        <dbReference type="EMBL" id="PNP92577.1"/>
    </source>
</evidence>
<reference evidence="1 2" key="1">
    <citation type="submission" date="2017-03" db="EMBL/GenBank/DDBJ databases">
        <authorList>
            <person name="Afonso C.L."/>
            <person name="Miller P.J."/>
            <person name="Scott M.A."/>
            <person name="Spackman E."/>
            <person name="Goraichik I."/>
            <person name="Dimitrov K.M."/>
            <person name="Suarez D.L."/>
            <person name="Swayne D.E."/>
        </authorList>
    </citation>
    <scope>NUCLEOTIDE SEQUENCE [LARGE SCALE GENOMIC DNA]</scope>
    <source>
        <strain evidence="1 2">DNF00076</strain>
    </source>
</reference>
<evidence type="ECO:0008006" key="3">
    <source>
        <dbReference type="Google" id="ProtNLM"/>
    </source>
</evidence>
<dbReference type="PANTHER" id="PTHR45661">
    <property type="entry name" value="SURFACE ANTIGEN"/>
    <property type="match status" value="1"/>
</dbReference>
<evidence type="ECO:0000313" key="2">
    <source>
        <dbReference type="Proteomes" id="UP000236634"/>
    </source>
</evidence>
<dbReference type="InterPro" id="IPR032675">
    <property type="entry name" value="LRR_dom_sf"/>
</dbReference>
<dbReference type="Pfam" id="PF13306">
    <property type="entry name" value="LRR_5"/>
    <property type="match status" value="2"/>
</dbReference>
<gene>
    <name evidence="1" type="ORF">BFS16_10570</name>
</gene>
<organism evidence="1 2">
    <name type="scientific">Hoylesella timonensis</name>
    <dbReference type="NCBI Taxonomy" id="386414"/>
    <lineage>
        <taxon>Bacteria</taxon>
        <taxon>Pseudomonadati</taxon>
        <taxon>Bacteroidota</taxon>
        <taxon>Bacteroidia</taxon>
        <taxon>Bacteroidales</taxon>
        <taxon>Prevotellaceae</taxon>
        <taxon>Hoylesella</taxon>
    </lineage>
</organism>
<dbReference type="InterPro" id="IPR053139">
    <property type="entry name" value="Surface_bspA-like"/>
</dbReference>
<sequence length="300" mass="33683">MYRCMKENKKLIKDVLKKTLNREDKFENLVLNLALKKMTGAKEDAAGVFYSKKQKRVIMASKTLEGVYEIPEGTETIDDNAFWGCAYVEEIKIPETVTRIGNEAFARCMSLKKLVIPASVKTLGYNPFIDLNSHVVDCQSPHFVIENKLLYSADQKTLIACLTDAAMVIIPKTVEQISDFAFNRRRNLKKVVIPDTVKTIGSDAFSDCDSLEEIVIPASVSTIEGHAFAECDKLKKITFFGVVEHVARTTISNCESLKKIIVPEGASKHYIKQLHVPLELEDIVIENVKKGDKHVEVSEE</sequence>
<dbReference type="AlphaFoldDB" id="A0A2K0XDF0"/>
<protein>
    <recommendedName>
        <fullName evidence="3">Leucine-rich repeat domain-containing protein</fullName>
    </recommendedName>
</protein>
<dbReference type="EMBL" id="NBAX01000010">
    <property type="protein sequence ID" value="PNP92577.1"/>
    <property type="molecule type" value="Genomic_DNA"/>
</dbReference>
<dbReference type="Proteomes" id="UP000236634">
    <property type="component" value="Unassembled WGS sequence"/>
</dbReference>
<comment type="caution">
    <text evidence="1">The sequence shown here is derived from an EMBL/GenBank/DDBJ whole genome shotgun (WGS) entry which is preliminary data.</text>
</comment>